<comment type="caution">
    <text evidence="1">The sequence shown here is derived from an EMBL/GenBank/DDBJ whole genome shotgun (WGS) entry which is preliminary data.</text>
</comment>
<evidence type="ECO:0000313" key="1">
    <source>
        <dbReference type="EMBL" id="MDR7664522.1"/>
    </source>
</evidence>
<accession>A0ABU2CXQ2</accession>
<protein>
    <submittedName>
        <fullName evidence="1">Uncharacterized protein</fullName>
    </submittedName>
</protein>
<dbReference type="EMBL" id="JAVKPK010000004">
    <property type="protein sequence ID" value="MDR7664522.1"/>
    <property type="molecule type" value="Genomic_DNA"/>
</dbReference>
<keyword evidence="2" id="KW-1185">Reference proteome</keyword>
<proteinExistence type="predicted"/>
<evidence type="ECO:0000313" key="2">
    <source>
        <dbReference type="Proteomes" id="UP001246244"/>
    </source>
</evidence>
<dbReference type="RefSeq" id="WP_310574550.1">
    <property type="nucleotide sequence ID" value="NZ_JAVKPK010000004.1"/>
</dbReference>
<name>A0ABU2CXQ2_9EURY</name>
<gene>
    <name evidence="1" type="ORF">RG963_01730</name>
</gene>
<dbReference type="Proteomes" id="UP001246244">
    <property type="component" value="Unassembled WGS sequence"/>
</dbReference>
<reference evidence="2" key="1">
    <citation type="submission" date="2023-07" db="EMBL/GenBank/DDBJ databases">
        <title>Whole-genome sequencing of a new Methanosarcina sp. Z-7115.</title>
        <authorList>
            <person name="Zhilina T.N."/>
            <person name="Merkel A.Y."/>
        </authorList>
    </citation>
    <scope>NUCLEOTIDE SEQUENCE [LARGE SCALE GENOMIC DNA]</scope>
    <source>
        <strain evidence="2">Z-7115</strain>
    </source>
</reference>
<sequence length="79" mass="9397">MKSEFLLPSGLTPFIRETGALSYFFGSLSVLFIKKREHRINVDLFRILHGLHLRREENCHMLKRDRFKLKGEFVCETEN</sequence>
<organism evidence="1 2">
    <name type="scientific">Methanosarcina baikalica</name>
    <dbReference type="NCBI Taxonomy" id="3073890"/>
    <lineage>
        <taxon>Archaea</taxon>
        <taxon>Methanobacteriati</taxon>
        <taxon>Methanobacteriota</taxon>
        <taxon>Stenosarchaea group</taxon>
        <taxon>Methanomicrobia</taxon>
        <taxon>Methanosarcinales</taxon>
        <taxon>Methanosarcinaceae</taxon>
        <taxon>Methanosarcina</taxon>
    </lineage>
</organism>